<evidence type="ECO:0000256" key="1">
    <source>
        <dbReference type="SAM" id="MobiDB-lite"/>
    </source>
</evidence>
<accession>A0AAD7HNU1</accession>
<organism evidence="2 3">
    <name type="scientific">Mycena metata</name>
    <dbReference type="NCBI Taxonomy" id="1033252"/>
    <lineage>
        <taxon>Eukaryota</taxon>
        <taxon>Fungi</taxon>
        <taxon>Dikarya</taxon>
        <taxon>Basidiomycota</taxon>
        <taxon>Agaricomycotina</taxon>
        <taxon>Agaricomycetes</taxon>
        <taxon>Agaricomycetidae</taxon>
        <taxon>Agaricales</taxon>
        <taxon>Marasmiineae</taxon>
        <taxon>Mycenaceae</taxon>
        <taxon>Mycena</taxon>
    </lineage>
</organism>
<proteinExistence type="predicted"/>
<keyword evidence="3" id="KW-1185">Reference proteome</keyword>
<name>A0AAD7HNU1_9AGAR</name>
<sequence>MIRISYHSSHPFRNSATTRFEYNCAQSFSRQHKPKKSATAKGRDRAQFETFPCQGWLTIWATSGDTKYFIRVRHNECHQQSVSIDIPEDVKKYVTDNPNMRAPQVTFPKSKHRRKGDTQVLKSSH</sequence>
<reference evidence="2" key="1">
    <citation type="submission" date="2023-03" db="EMBL/GenBank/DDBJ databases">
        <title>Massive genome expansion in bonnet fungi (Mycena s.s.) driven by repeated elements and novel gene families across ecological guilds.</title>
        <authorList>
            <consortium name="Lawrence Berkeley National Laboratory"/>
            <person name="Harder C.B."/>
            <person name="Miyauchi S."/>
            <person name="Viragh M."/>
            <person name="Kuo A."/>
            <person name="Thoen E."/>
            <person name="Andreopoulos B."/>
            <person name="Lu D."/>
            <person name="Skrede I."/>
            <person name="Drula E."/>
            <person name="Henrissat B."/>
            <person name="Morin E."/>
            <person name="Kohler A."/>
            <person name="Barry K."/>
            <person name="LaButti K."/>
            <person name="Morin E."/>
            <person name="Salamov A."/>
            <person name="Lipzen A."/>
            <person name="Mereny Z."/>
            <person name="Hegedus B."/>
            <person name="Baldrian P."/>
            <person name="Stursova M."/>
            <person name="Weitz H."/>
            <person name="Taylor A."/>
            <person name="Grigoriev I.V."/>
            <person name="Nagy L.G."/>
            <person name="Martin F."/>
            <person name="Kauserud H."/>
        </authorList>
    </citation>
    <scope>NUCLEOTIDE SEQUENCE</scope>
    <source>
        <strain evidence="2">CBHHK182m</strain>
    </source>
</reference>
<evidence type="ECO:0000313" key="2">
    <source>
        <dbReference type="EMBL" id="KAJ7724114.1"/>
    </source>
</evidence>
<dbReference type="AlphaFoldDB" id="A0AAD7HNU1"/>
<dbReference type="Proteomes" id="UP001215598">
    <property type="component" value="Unassembled WGS sequence"/>
</dbReference>
<dbReference type="EMBL" id="JARKIB010000205">
    <property type="protein sequence ID" value="KAJ7724114.1"/>
    <property type="molecule type" value="Genomic_DNA"/>
</dbReference>
<comment type="caution">
    <text evidence="2">The sequence shown here is derived from an EMBL/GenBank/DDBJ whole genome shotgun (WGS) entry which is preliminary data.</text>
</comment>
<evidence type="ECO:0000313" key="3">
    <source>
        <dbReference type="Proteomes" id="UP001215598"/>
    </source>
</evidence>
<protein>
    <submittedName>
        <fullName evidence="2">Uncharacterized protein</fullName>
    </submittedName>
</protein>
<feature type="region of interest" description="Disordered" evidence="1">
    <location>
        <begin position="95"/>
        <end position="125"/>
    </location>
</feature>
<gene>
    <name evidence="2" type="ORF">B0H16DRAFT_1333721</name>
</gene>